<dbReference type="AlphaFoldDB" id="A0AAN9BTA0"/>
<evidence type="ECO:0000256" key="6">
    <source>
        <dbReference type="ARBA" id="ARBA00044478"/>
    </source>
</evidence>
<dbReference type="EC" id="3.1.3.57" evidence="7"/>
<dbReference type="Pfam" id="PF00459">
    <property type="entry name" value="Inositol_P"/>
    <property type="match status" value="1"/>
</dbReference>
<evidence type="ECO:0000256" key="8">
    <source>
        <dbReference type="PIRSR" id="PIRSR600760-2"/>
    </source>
</evidence>
<dbReference type="PANTHER" id="PTHR43028:SF3">
    <property type="entry name" value="INOSITOL POLYPHOSPHATE 1-PHOSPHATASE"/>
    <property type="match status" value="1"/>
</dbReference>
<dbReference type="InterPro" id="IPR044897">
    <property type="entry name" value="INPP1_dom_1"/>
</dbReference>
<dbReference type="EMBL" id="JBAMIC010000003">
    <property type="protein sequence ID" value="KAK7110820.1"/>
    <property type="molecule type" value="Genomic_DNA"/>
</dbReference>
<comment type="catalytic activity">
    <reaction evidence="5">
        <text>1D-myo-inositol 1,3,4-trisphosphate + H2O = 1D-myo-inositol 3,4-bisphosphate + phosphate</text>
        <dbReference type="Rhea" id="RHEA:70319"/>
        <dbReference type="ChEBI" id="CHEBI:15377"/>
        <dbReference type="ChEBI" id="CHEBI:43474"/>
        <dbReference type="ChEBI" id="CHEBI:58414"/>
        <dbReference type="ChEBI" id="CHEBI:83241"/>
    </reaction>
    <physiologicalReaction direction="left-to-right" evidence="5">
        <dbReference type="Rhea" id="RHEA:70320"/>
    </physiologicalReaction>
</comment>
<feature type="binding site" evidence="8">
    <location>
        <position position="81"/>
    </location>
    <ligand>
        <name>Mg(2+)</name>
        <dbReference type="ChEBI" id="CHEBI:18420"/>
        <label>1</label>
        <note>catalytic</note>
    </ligand>
</feature>
<evidence type="ECO:0000256" key="7">
    <source>
        <dbReference type="ARBA" id="ARBA00044519"/>
    </source>
</evidence>
<accession>A0AAN9BTA0</accession>
<feature type="binding site" evidence="8">
    <location>
        <position position="159"/>
    </location>
    <ligand>
        <name>Mg(2+)</name>
        <dbReference type="ChEBI" id="CHEBI:18420"/>
        <label>1</label>
        <note>catalytic</note>
    </ligand>
</feature>
<dbReference type="InterPro" id="IPR000760">
    <property type="entry name" value="Inositol_monophosphatase-like"/>
</dbReference>
<dbReference type="PROSITE" id="PS00629">
    <property type="entry name" value="IMP_1"/>
    <property type="match status" value="1"/>
</dbReference>
<dbReference type="InterPro" id="IPR020583">
    <property type="entry name" value="Inositol_monoP_metal-BS"/>
</dbReference>
<dbReference type="PROSITE" id="PS00630">
    <property type="entry name" value="IMP_2"/>
    <property type="match status" value="1"/>
</dbReference>
<name>A0AAN9BTA0_9CAEN</name>
<feature type="binding site" evidence="8">
    <location>
        <position position="157"/>
    </location>
    <ligand>
        <name>Mg(2+)</name>
        <dbReference type="ChEBI" id="CHEBI:18420"/>
        <label>1</label>
        <note>catalytic</note>
    </ligand>
</feature>
<protein>
    <recommendedName>
        <fullName evidence="7">inositol-1,4-bisphosphate 1-phosphatase</fullName>
        <ecNumber evidence="7">3.1.3.57</ecNumber>
    </recommendedName>
</protein>
<dbReference type="GO" id="GO:0004441">
    <property type="term" value="F:inositol-1,4-bisphosphate 1-phosphatase activity"/>
    <property type="evidence" value="ECO:0007669"/>
    <property type="project" value="UniProtKB-EC"/>
</dbReference>
<dbReference type="GO" id="GO:0046872">
    <property type="term" value="F:metal ion binding"/>
    <property type="evidence" value="ECO:0007669"/>
    <property type="project" value="UniProtKB-KW"/>
</dbReference>
<comment type="similarity">
    <text evidence="1">Belongs to the inositol monophosphatase superfamily.</text>
</comment>
<dbReference type="SUPFAM" id="SSF56655">
    <property type="entry name" value="Carbohydrate phosphatase"/>
    <property type="match status" value="1"/>
</dbReference>
<evidence type="ECO:0000256" key="4">
    <source>
        <dbReference type="ARBA" id="ARBA00022842"/>
    </source>
</evidence>
<keyword evidence="2" id="KW-0452">Lithium</keyword>
<evidence type="ECO:0000256" key="3">
    <source>
        <dbReference type="ARBA" id="ARBA00022723"/>
    </source>
</evidence>
<proteinExistence type="inferred from homology"/>
<dbReference type="GO" id="GO:0046854">
    <property type="term" value="P:phosphatidylinositol phosphate biosynthetic process"/>
    <property type="evidence" value="ECO:0007669"/>
    <property type="project" value="InterPro"/>
</dbReference>
<dbReference type="PANTHER" id="PTHR43028">
    <property type="entry name" value="3'(2'),5'-BISPHOSPHATE NUCLEOTIDASE 1"/>
    <property type="match status" value="1"/>
</dbReference>
<evidence type="ECO:0000256" key="1">
    <source>
        <dbReference type="ARBA" id="ARBA00009759"/>
    </source>
</evidence>
<dbReference type="Proteomes" id="UP001374579">
    <property type="component" value="Unassembled WGS sequence"/>
</dbReference>
<dbReference type="Gene3D" id="4.10.460.10">
    <property type="entry name" value="Inositol Polyphosphate 1-phosphatase, domain 1"/>
    <property type="match status" value="1"/>
</dbReference>
<feature type="binding site" evidence="8">
    <location>
        <position position="160"/>
    </location>
    <ligand>
        <name>Mg(2+)</name>
        <dbReference type="ChEBI" id="CHEBI:18420"/>
        <label>1</label>
        <note>catalytic</note>
    </ligand>
</feature>
<feature type="binding site" evidence="8">
    <location>
        <position position="304"/>
    </location>
    <ligand>
        <name>Mg(2+)</name>
        <dbReference type="ChEBI" id="CHEBI:18420"/>
        <label>1</label>
        <note>catalytic</note>
    </ligand>
</feature>
<keyword evidence="4 8" id="KW-0460">Magnesium</keyword>
<evidence type="ECO:0000313" key="9">
    <source>
        <dbReference type="EMBL" id="KAK7110820.1"/>
    </source>
</evidence>
<keyword evidence="10" id="KW-1185">Reference proteome</keyword>
<comment type="catalytic activity">
    <reaction evidence="6">
        <text>1D-myo-inositol 1,4-bisphosphate + H2O = 1D-myo-inositol 4-phosphate + phosphate</text>
        <dbReference type="Rhea" id="RHEA:15553"/>
        <dbReference type="ChEBI" id="CHEBI:15377"/>
        <dbReference type="ChEBI" id="CHEBI:43474"/>
        <dbReference type="ChEBI" id="CHEBI:58282"/>
        <dbReference type="ChEBI" id="CHEBI:58469"/>
        <dbReference type="EC" id="3.1.3.57"/>
    </reaction>
    <physiologicalReaction direction="left-to-right" evidence="6">
        <dbReference type="Rhea" id="RHEA:15554"/>
    </physiologicalReaction>
</comment>
<evidence type="ECO:0000256" key="2">
    <source>
        <dbReference type="ARBA" id="ARBA00022671"/>
    </source>
</evidence>
<reference evidence="9 10" key="1">
    <citation type="submission" date="2024-02" db="EMBL/GenBank/DDBJ databases">
        <title>Chromosome-scale genome assembly of the rough periwinkle Littorina saxatilis.</title>
        <authorList>
            <person name="De Jode A."/>
            <person name="Faria R."/>
            <person name="Formenti G."/>
            <person name="Sims Y."/>
            <person name="Smith T.P."/>
            <person name="Tracey A."/>
            <person name="Wood J.M.D."/>
            <person name="Zagrodzka Z.B."/>
            <person name="Johannesson K."/>
            <person name="Butlin R.K."/>
            <person name="Leder E.H."/>
        </authorList>
    </citation>
    <scope>NUCLEOTIDE SEQUENCE [LARGE SCALE GENOMIC DNA]</scope>
    <source>
        <strain evidence="9">Snail1</strain>
        <tissue evidence="9">Muscle</tissue>
    </source>
</reference>
<gene>
    <name evidence="9" type="ORF">V1264_014633</name>
</gene>
<evidence type="ECO:0000256" key="5">
    <source>
        <dbReference type="ARBA" id="ARBA00044465"/>
    </source>
</evidence>
<organism evidence="9 10">
    <name type="scientific">Littorina saxatilis</name>
    <dbReference type="NCBI Taxonomy" id="31220"/>
    <lineage>
        <taxon>Eukaryota</taxon>
        <taxon>Metazoa</taxon>
        <taxon>Spiralia</taxon>
        <taxon>Lophotrochozoa</taxon>
        <taxon>Mollusca</taxon>
        <taxon>Gastropoda</taxon>
        <taxon>Caenogastropoda</taxon>
        <taxon>Littorinimorpha</taxon>
        <taxon>Littorinoidea</taxon>
        <taxon>Littorinidae</taxon>
        <taxon>Littorina</taxon>
    </lineage>
</organism>
<dbReference type="Gene3D" id="3.30.540.10">
    <property type="entry name" value="Fructose-1,6-Bisphosphatase, subunit A, domain 1"/>
    <property type="match status" value="1"/>
</dbReference>
<comment type="caution">
    <text evidence="9">The sequence shown here is derived from an EMBL/GenBank/DDBJ whole genome shotgun (WGS) entry which is preliminary data.</text>
</comment>
<keyword evidence="3 8" id="KW-0479">Metal-binding</keyword>
<evidence type="ECO:0000313" key="10">
    <source>
        <dbReference type="Proteomes" id="UP001374579"/>
    </source>
</evidence>
<dbReference type="Gene3D" id="3.40.190.80">
    <property type="match status" value="1"/>
</dbReference>
<sequence>MKVCDLLVSMLQASMKARDVARIIRSEPALLHLLVEEKKGAEKNKRFVQDFKTLADVLIQQMVSHDIATQFPEMEGSIFGEESNQFTNALGETTTVRLCDTPEQTKHLLKDVLDDNEEAALLLSQAVHRQATAPHVAENLDAVHATIPADDVGIWIDPIDSTAQYIRGEVGQVDSDGVTNGGLQCVAVLIGAFQKSTGLPIVGVAVQPFWELDPASQQWSDNVTWGVSYQDVRLTSISKCNQKSASYSLPSIVMSTSESDAVKQTLSGNFQLRFASGAGYKLLCTAQRRVDAYVLSKSSIYVWDCCAPHAILRATGGGLVRFQDTVTTLKTYGVDKVSDETVKDLQVSYSPSAVAQSCGKSINGVIAYSSRGVLDKIMQSLVE</sequence>
<dbReference type="InterPro" id="IPR020550">
    <property type="entry name" value="Inositol_monophosphatase_CS"/>
</dbReference>
<dbReference type="InterPro" id="IPR050725">
    <property type="entry name" value="CysQ/Inositol_MonoPase"/>
</dbReference>
<comment type="cofactor">
    <cofactor evidence="8">
        <name>Mg(2+)</name>
        <dbReference type="ChEBI" id="CHEBI:18420"/>
    </cofactor>
</comment>